<dbReference type="SMART" id="SM00530">
    <property type="entry name" value="HTH_XRE"/>
    <property type="match status" value="1"/>
</dbReference>
<evidence type="ECO:0000256" key="1">
    <source>
        <dbReference type="ARBA" id="ARBA00023125"/>
    </source>
</evidence>
<dbReference type="Gene3D" id="1.10.260.40">
    <property type="entry name" value="lambda repressor-like DNA-binding domains"/>
    <property type="match status" value="1"/>
</dbReference>
<dbReference type="InterPro" id="IPR001387">
    <property type="entry name" value="Cro/C1-type_HTH"/>
</dbReference>
<proteinExistence type="predicted"/>
<dbReference type="PANTHER" id="PTHR46797">
    <property type="entry name" value="HTH-TYPE TRANSCRIPTIONAL REGULATOR"/>
    <property type="match status" value="1"/>
</dbReference>
<evidence type="ECO:0000313" key="4">
    <source>
        <dbReference type="Proteomes" id="UP001184614"/>
    </source>
</evidence>
<keyword evidence="1" id="KW-0238">DNA-binding</keyword>
<dbReference type="Proteomes" id="UP001184614">
    <property type="component" value="Unassembled WGS sequence"/>
</dbReference>
<feature type="domain" description="HTH cro/C1-type" evidence="2">
    <location>
        <begin position="14"/>
        <end position="68"/>
    </location>
</feature>
<dbReference type="SUPFAM" id="SSF47413">
    <property type="entry name" value="lambda repressor-like DNA-binding domains"/>
    <property type="match status" value="1"/>
</dbReference>
<gene>
    <name evidence="3" type="ORF">J2782_000956</name>
</gene>
<dbReference type="RefSeq" id="WP_310010449.1">
    <property type="nucleotide sequence ID" value="NZ_JAVDQT010000001.1"/>
</dbReference>
<evidence type="ECO:0000259" key="2">
    <source>
        <dbReference type="PROSITE" id="PS50943"/>
    </source>
</evidence>
<sequence length="80" mass="8782">MNMAELDIRIGSRIRAFRILRKISTDDLAVVIGAKKNTITRIEAGRTSATASQLVLIARKLETTSSILTGEQMHEEAGIE</sequence>
<reference evidence="3 4" key="1">
    <citation type="submission" date="2023-07" db="EMBL/GenBank/DDBJ databases">
        <title>Sorghum-associated microbial communities from plants grown in Nebraska, USA.</title>
        <authorList>
            <person name="Schachtman D."/>
        </authorList>
    </citation>
    <scope>NUCLEOTIDE SEQUENCE [LARGE SCALE GENOMIC DNA]</scope>
    <source>
        <strain evidence="3 4">DS1730</strain>
    </source>
</reference>
<dbReference type="InterPro" id="IPR010982">
    <property type="entry name" value="Lambda_DNA-bd_dom_sf"/>
</dbReference>
<dbReference type="CDD" id="cd00093">
    <property type="entry name" value="HTH_XRE"/>
    <property type="match status" value="1"/>
</dbReference>
<dbReference type="InterPro" id="IPR050807">
    <property type="entry name" value="TransReg_Diox_bact_type"/>
</dbReference>
<protein>
    <submittedName>
        <fullName evidence="3">Transcriptional regulator with XRE-family HTH domain</fullName>
    </submittedName>
</protein>
<dbReference type="PANTHER" id="PTHR46797:SF1">
    <property type="entry name" value="METHYLPHOSPHONATE SYNTHASE"/>
    <property type="match status" value="1"/>
</dbReference>
<dbReference type="EMBL" id="JAVDQT010000001">
    <property type="protein sequence ID" value="MDR6431251.1"/>
    <property type="molecule type" value="Genomic_DNA"/>
</dbReference>
<accession>A0ABU1M670</accession>
<dbReference type="PROSITE" id="PS50943">
    <property type="entry name" value="HTH_CROC1"/>
    <property type="match status" value="1"/>
</dbReference>
<comment type="caution">
    <text evidence="3">The sequence shown here is derived from an EMBL/GenBank/DDBJ whole genome shotgun (WGS) entry which is preliminary data.</text>
</comment>
<name>A0ABU1M670_9HYPH</name>
<evidence type="ECO:0000313" key="3">
    <source>
        <dbReference type="EMBL" id="MDR6431251.1"/>
    </source>
</evidence>
<dbReference type="Pfam" id="PF01381">
    <property type="entry name" value="HTH_3"/>
    <property type="match status" value="1"/>
</dbReference>
<organism evidence="3 4">
    <name type="scientific">Brucella pseudogrignonensis</name>
    <dbReference type="NCBI Taxonomy" id="419475"/>
    <lineage>
        <taxon>Bacteria</taxon>
        <taxon>Pseudomonadati</taxon>
        <taxon>Pseudomonadota</taxon>
        <taxon>Alphaproteobacteria</taxon>
        <taxon>Hyphomicrobiales</taxon>
        <taxon>Brucellaceae</taxon>
        <taxon>Brucella/Ochrobactrum group</taxon>
        <taxon>Brucella</taxon>
    </lineage>
</organism>
<keyword evidence="4" id="KW-1185">Reference proteome</keyword>